<dbReference type="InterPro" id="IPR036875">
    <property type="entry name" value="Znf_CCHC_sf"/>
</dbReference>
<evidence type="ECO:0008006" key="4">
    <source>
        <dbReference type="Google" id="ProtNLM"/>
    </source>
</evidence>
<dbReference type="GeneID" id="121215302"/>
<accession>A0ABM2ZSG8</accession>
<feature type="region of interest" description="Disordered" evidence="1">
    <location>
        <begin position="187"/>
        <end position="206"/>
    </location>
</feature>
<protein>
    <recommendedName>
        <fullName evidence="4">CCHC-type domain-containing protein</fullName>
    </recommendedName>
</protein>
<keyword evidence="2" id="KW-1185">Reference proteome</keyword>
<name>A0ABM2ZSG8_GOSHI</name>
<gene>
    <name evidence="3" type="primary">LOC121215302</name>
</gene>
<dbReference type="Proteomes" id="UP000818029">
    <property type="component" value="Chromosome D03"/>
</dbReference>
<evidence type="ECO:0000256" key="1">
    <source>
        <dbReference type="SAM" id="MobiDB-lite"/>
    </source>
</evidence>
<reference evidence="2" key="1">
    <citation type="journal article" date="2020" name="Nat. Genet.">
        <title>Genomic diversifications of five Gossypium allopolyploid species and their impact on cotton improvement.</title>
        <authorList>
            <person name="Chen Z.J."/>
            <person name="Sreedasyam A."/>
            <person name="Ando A."/>
            <person name="Song Q."/>
            <person name="De Santiago L.M."/>
            <person name="Hulse-Kemp A.M."/>
            <person name="Ding M."/>
            <person name="Ye W."/>
            <person name="Kirkbride R.C."/>
            <person name="Jenkins J."/>
            <person name="Plott C."/>
            <person name="Lovell J."/>
            <person name="Lin Y.M."/>
            <person name="Vaughn R."/>
            <person name="Liu B."/>
            <person name="Simpson S."/>
            <person name="Scheffler B.E."/>
            <person name="Wen L."/>
            <person name="Saski C.A."/>
            <person name="Grover C.E."/>
            <person name="Hu G."/>
            <person name="Conover J.L."/>
            <person name="Carlson J.W."/>
            <person name="Shu S."/>
            <person name="Boston L.B."/>
            <person name="Williams M."/>
            <person name="Peterson D.G."/>
            <person name="McGee K."/>
            <person name="Jones D.C."/>
            <person name="Wendel J.F."/>
            <person name="Stelly D.M."/>
            <person name="Grimwood J."/>
            <person name="Schmutz J."/>
        </authorList>
    </citation>
    <scope>NUCLEOTIDE SEQUENCE [LARGE SCALE GENOMIC DNA]</scope>
    <source>
        <strain evidence="2">cv. TM-1</strain>
    </source>
</reference>
<evidence type="ECO:0000313" key="3">
    <source>
        <dbReference type="RefSeq" id="XP_040945563.1"/>
    </source>
</evidence>
<proteinExistence type="predicted"/>
<reference evidence="3" key="2">
    <citation type="submission" date="2025-08" db="UniProtKB">
        <authorList>
            <consortium name="RefSeq"/>
        </authorList>
    </citation>
    <scope>IDENTIFICATION</scope>
</reference>
<sequence>MAFLTSPSPVHSDTPGMASNVSEAAVDSRFITVNTPNYRPSSNGRSRGRGRSFGSRIQCQLCGKSGHLVDRCYHRFDASYKNIGSRPSMIPQPNISMFGHGVATASWPPSVPTAYVCPVQVHHRGSGPSVSTVNWNNPFDASASLHSGMSPNISFNTASMPQAYVATPATVADNTWYPDSGATHHLTNSASSLGEPLAYNGPVSGS</sequence>
<organism evidence="2 3">
    <name type="scientific">Gossypium hirsutum</name>
    <name type="common">Upland cotton</name>
    <name type="synonym">Gossypium mexicanum</name>
    <dbReference type="NCBI Taxonomy" id="3635"/>
    <lineage>
        <taxon>Eukaryota</taxon>
        <taxon>Viridiplantae</taxon>
        <taxon>Streptophyta</taxon>
        <taxon>Embryophyta</taxon>
        <taxon>Tracheophyta</taxon>
        <taxon>Spermatophyta</taxon>
        <taxon>Magnoliopsida</taxon>
        <taxon>eudicotyledons</taxon>
        <taxon>Gunneridae</taxon>
        <taxon>Pentapetalae</taxon>
        <taxon>rosids</taxon>
        <taxon>malvids</taxon>
        <taxon>Malvales</taxon>
        <taxon>Malvaceae</taxon>
        <taxon>Malvoideae</taxon>
        <taxon>Gossypium</taxon>
    </lineage>
</organism>
<dbReference type="RefSeq" id="XP_040945563.1">
    <property type="nucleotide sequence ID" value="XM_041089629.1"/>
</dbReference>
<evidence type="ECO:0000313" key="2">
    <source>
        <dbReference type="Proteomes" id="UP000818029"/>
    </source>
</evidence>
<dbReference type="SUPFAM" id="SSF57756">
    <property type="entry name" value="Retrovirus zinc finger-like domains"/>
    <property type="match status" value="1"/>
</dbReference>